<evidence type="ECO:0000313" key="3">
    <source>
        <dbReference type="Proteomes" id="UP000075635"/>
    </source>
</evidence>
<dbReference type="PANTHER" id="PTHR43581">
    <property type="entry name" value="ATP/GTP PHOSPHATASE"/>
    <property type="match status" value="1"/>
</dbReference>
<accession>A0A150REV3</accession>
<comment type="caution">
    <text evidence="2">The sequence shown here is derived from an EMBL/GenBank/DDBJ whole genome shotgun (WGS) entry which is preliminary data.</text>
</comment>
<dbReference type="PANTHER" id="PTHR43581:SF2">
    <property type="entry name" value="EXCINUCLEASE ATPASE SUBUNIT"/>
    <property type="match status" value="1"/>
</dbReference>
<feature type="domain" description="ATPase AAA-type core" evidence="1">
    <location>
        <begin position="26"/>
        <end position="356"/>
    </location>
</feature>
<protein>
    <recommendedName>
        <fullName evidence="1">ATPase AAA-type core domain-containing protein</fullName>
    </recommendedName>
</protein>
<evidence type="ECO:0000259" key="1">
    <source>
        <dbReference type="Pfam" id="PF13304"/>
    </source>
</evidence>
<dbReference type="SUPFAM" id="SSF52540">
    <property type="entry name" value="P-loop containing nucleoside triphosphate hydrolases"/>
    <property type="match status" value="1"/>
</dbReference>
<reference evidence="2 3" key="1">
    <citation type="submission" date="2014-02" db="EMBL/GenBank/DDBJ databases">
        <title>The small core and large imbalanced accessory genome model reveals a collaborative survival strategy of Sorangium cellulosum strains in nature.</title>
        <authorList>
            <person name="Han K."/>
            <person name="Peng R."/>
            <person name="Blom J."/>
            <person name="Li Y.-Z."/>
        </authorList>
    </citation>
    <scope>NUCLEOTIDE SEQUENCE [LARGE SCALE GENOMIC DNA]</scope>
    <source>
        <strain evidence="2 3">So0011-07</strain>
    </source>
</reference>
<dbReference type="InterPro" id="IPR027417">
    <property type="entry name" value="P-loop_NTPase"/>
</dbReference>
<gene>
    <name evidence="2" type="ORF">BE17_13160</name>
</gene>
<evidence type="ECO:0000313" key="2">
    <source>
        <dbReference type="EMBL" id="KYF78278.1"/>
    </source>
</evidence>
<dbReference type="InterPro" id="IPR003959">
    <property type="entry name" value="ATPase_AAA_core"/>
</dbReference>
<dbReference type="GO" id="GO:0016887">
    <property type="term" value="F:ATP hydrolysis activity"/>
    <property type="evidence" value="ECO:0007669"/>
    <property type="project" value="InterPro"/>
</dbReference>
<dbReference type="Proteomes" id="UP000075635">
    <property type="component" value="Unassembled WGS sequence"/>
</dbReference>
<dbReference type="InterPro" id="IPR051396">
    <property type="entry name" value="Bact_Antivir_Def_Nuclease"/>
</dbReference>
<organism evidence="2 3">
    <name type="scientific">Sorangium cellulosum</name>
    <name type="common">Polyangium cellulosum</name>
    <dbReference type="NCBI Taxonomy" id="56"/>
    <lineage>
        <taxon>Bacteria</taxon>
        <taxon>Pseudomonadati</taxon>
        <taxon>Myxococcota</taxon>
        <taxon>Polyangia</taxon>
        <taxon>Polyangiales</taxon>
        <taxon>Polyangiaceae</taxon>
        <taxon>Sorangium</taxon>
    </lineage>
</organism>
<dbReference type="EMBL" id="JEMB01002805">
    <property type="protein sequence ID" value="KYF78278.1"/>
    <property type="molecule type" value="Genomic_DNA"/>
</dbReference>
<name>A0A150REV3_SORCE</name>
<dbReference type="AlphaFoldDB" id="A0A150REV3"/>
<dbReference type="GO" id="GO:0005524">
    <property type="term" value="F:ATP binding"/>
    <property type="evidence" value="ECO:0007669"/>
    <property type="project" value="InterPro"/>
</dbReference>
<dbReference type="Pfam" id="PF13304">
    <property type="entry name" value="AAA_21"/>
    <property type="match status" value="1"/>
</dbReference>
<dbReference type="Gene3D" id="3.40.50.300">
    <property type="entry name" value="P-loop containing nucleotide triphosphate hydrolases"/>
    <property type="match status" value="2"/>
</dbReference>
<proteinExistence type="predicted"/>
<sequence>MRLQWFEVEGYKNIRTPLRLAELGDINVLHGDNNVGKSNLLEAIGLFFLLVRALREDTRGGPGLRERHARKARRAAAAASGRSVARSFDYFVTLGFPPDDIFDLNGVRPIRLSAQIELDPDDVDSQEPAWLGQPLELTLGLERREDELLLTLVRAARADGVELSSEGGEAADDDLTRVLERLGPRRGHAGLVPRFALIRADRTVLTELALPAGESAPLETREPLPREIGLALHDAETATGPLRERFDIFAEALGRFRPLVGEGQWRMIYDRRADRAELSFEGSGGRIPLRLMGSGIQQIAVLLARLLLTSADVAAVEEPELNLRWAAQHLLREALAAIAGARGGPSQMFVTSHSPAFEFAPSFYLIERTPEGPSISRRPKEQAPLLLSPDVETPPAGARAPLSYVTTEGLVRLPDHVREELGLLEGGGVAFVREKNHGHYRLLTDAQFLDLLEPRGSEP</sequence>